<dbReference type="AlphaFoldDB" id="A0A1H8MMD2"/>
<dbReference type="Proteomes" id="UP000183898">
    <property type="component" value="Unassembled WGS sequence"/>
</dbReference>
<dbReference type="RefSeq" id="WP_074748463.1">
    <property type="nucleotide sequence ID" value="NZ_FOCT01000013.1"/>
</dbReference>
<reference evidence="1 2" key="1">
    <citation type="submission" date="2016-10" db="EMBL/GenBank/DDBJ databases">
        <authorList>
            <person name="de Groot N.N."/>
        </authorList>
    </citation>
    <scope>NUCLEOTIDE SEQUENCE [LARGE SCALE GENOMIC DNA]</scope>
    <source>
        <strain evidence="1 2">Nl18</strain>
    </source>
</reference>
<gene>
    <name evidence="1" type="ORF">SAMN05216404_11339</name>
</gene>
<organism evidence="1 2">
    <name type="scientific">Nitrosospira multiformis</name>
    <dbReference type="NCBI Taxonomy" id="1231"/>
    <lineage>
        <taxon>Bacteria</taxon>
        <taxon>Pseudomonadati</taxon>
        <taxon>Pseudomonadota</taxon>
        <taxon>Betaproteobacteria</taxon>
        <taxon>Nitrosomonadales</taxon>
        <taxon>Nitrosomonadaceae</taxon>
        <taxon>Nitrosospira</taxon>
    </lineage>
</organism>
<dbReference type="Pfam" id="PF07283">
    <property type="entry name" value="TrbH"/>
    <property type="match status" value="1"/>
</dbReference>
<name>A0A1H8MMD2_9PROT</name>
<protein>
    <submittedName>
        <fullName evidence="1">Conjugal transfer protein TrbH</fullName>
    </submittedName>
</protein>
<dbReference type="PROSITE" id="PS51257">
    <property type="entry name" value="PROKAR_LIPOPROTEIN"/>
    <property type="match status" value="1"/>
</dbReference>
<evidence type="ECO:0000313" key="1">
    <source>
        <dbReference type="EMBL" id="SEO18572.1"/>
    </source>
</evidence>
<dbReference type="InterPro" id="IPR010837">
    <property type="entry name" value="Conjugal_tfr_TrbH"/>
</dbReference>
<sequence>MRPIALILCFILTFILAGCASLQETRQQTRNRLADDRIALDATNQLAKLYPPAKTQFNLIVTEPREFGELLAAKLRAKGYAVSETVKVKRVLFADTFAGFQQKPGGQPEETEAPGMEAPAAPPTPLAAGQGMELSYALDTPEHGSLHTITLKVGDAYLSRAYLPDARGVAAAGAWTYRGQ</sequence>
<evidence type="ECO:0000313" key="2">
    <source>
        <dbReference type="Proteomes" id="UP000183898"/>
    </source>
</evidence>
<proteinExistence type="predicted"/>
<accession>A0A1H8MMD2</accession>
<dbReference type="EMBL" id="FOCT01000013">
    <property type="protein sequence ID" value="SEO18572.1"/>
    <property type="molecule type" value="Genomic_DNA"/>
</dbReference>